<protein>
    <submittedName>
        <fullName evidence="2">Uncharacterized protein</fullName>
    </submittedName>
</protein>
<feature type="transmembrane region" description="Helical" evidence="1">
    <location>
        <begin position="7"/>
        <end position="25"/>
    </location>
</feature>
<reference evidence="2" key="1">
    <citation type="journal article" date="2015" name="Nature">
        <title>Complex archaea that bridge the gap between prokaryotes and eukaryotes.</title>
        <authorList>
            <person name="Spang A."/>
            <person name="Saw J.H."/>
            <person name="Jorgensen S.L."/>
            <person name="Zaremba-Niedzwiedzka K."/>
            <person name="Martijn J."/>
            <person name="Lind A.E."/>
            <person name="van Eijk R."/>
            <person name="Schleper C."/>
            <person name="Guy L."/>
            <person name="Ettema T.J."/>
        </authorList>
    </citation>
    <scope>NUCLEOTIDE SEQUENCE</scope>
</reference>
<feature type="transmembrane region" description="Helical" evidence="1">
    <location>
        <begin position="37"/>
        <end position="55"/>
    </location>
</feature>
<evidence type="ECO:0000256" key="1">
    <source>
        <dbReference type="SAM" id="Phobius"/>
    </source>
</evidence>
<organism evidence="2">
    <name type="scientific">marine sediment metagenome</name>
    <dbReference type="NCBI Taxonomy" id="412755"/>
    <lineage>
        <taxon>unclassified sequences</taxon>
        <taxon>metagenomes</taxon>
        <taxon>ecological metagenomes</taxon>
    </lineage>
</organism>
<feature type="non-terminal residue" evidence="2">
    <location>
        <position position="98"/>
    </location>
</feature>
<dbReference type="AlphaFoldDB" id="A0A0F9D9Y0"/>
<gene>
    <name evidence="2" type="ORF">LCGC14_2304520</name>
</gene>
<sequence length="98" mass="11058">MEVKTKRLIIGCSTILIIILMITFVDYKTIYDNLKEISLLGIFLFCLTYTVAFIFRAYKLKLVFRGINLDPKFSTIYGAIGTGWAINELTPAKIGDVA</sequence>
<keyword evidence="1" id="KW-0472">Membrane</keyword>
<keyword evidence="1" id="KW-1133">Transmembrane helix</keyword>
<keyword evidence="1" id="KW-0812">Transmembrane</keyword>
<proteinExistence type="predicted"/>
<accession>A0A0F9D9Y0</accession>
<name>A0A0F9D9Y0_9ZZZZ</name>
<dbReference type="EMBL" id="LAZR01032562">
    <property type="protein sequence ID" value="KKL50536.1"/>
    <property type="molecule type" value="Genomic_DNA"/>
</dbReference>
<evidence type="ECO:0000313" key="2">
    <source>
        <dbReference type="EMBL" id="KKL50536.1"/>
    </source>
</evidence>
<comment type="caution">
    <text evidence="2">The sequence shown here is derived from an EMBL/GenBank/DDBJ whole genome shotgun (WGS) entry which is preliminary data.</text>
</comment>